<reference evidence="1" key="1">
    <citation type="submission" date="2020-05" db="EMBL/GenBank/DDBJ databases">
        <authorList>
            <person name="Chiriac C."/>
            <person name="Salcher M."/>
            <person name="Ghai R."/>
            <person name="Kavagutti S V."/>
        </authorList>
    </citation>
    <scope>NUCLEOTIDE SEQUENCE</scope>
</reference>
<sequence length="261" mass="28225">MAKKKLTPAQIVAAIQASGGDLGSTGLSQKQILTAFLSSPNLIQQFQKTAGEAVSPYQQFDPTHVYNPTEVANSVQYKYMTMGEKYQPFVKDYWAAIAKDTSPAGVTQTLDTTRKNLPAMAQKYGLSEEEINSILTPMQDPKEITAFSKAEASRQKKQFQAYNTQKVKLGVTNPETAKGDYLKKVTGIAGLGDIPDDASFVAGKEKEFLKLIKAKGVTDQRALNMYGKNFNTALLAGMKKSGKSAASLSLGGLLKKNIGNL</sequence>
<name>A0A6J5PQH8_9CAUD</name>
<organism evidence="1">
    <name type="scientific">uncultured Caudovirales phage</name>
    <dbReference type="NCBI Taxonomy" id="2100421"/>
    <lineage>
        <taxon>Viruses</taxon>
        <taxon>Duplodnaviria</taxon>
        <taxon>Heunggongvirae</taxon>
        <taxon>Uroviricota</taxon>
        <taxon>Caudoviricetes</taxon>
        <taxon>Peduoviridae</taxon>
        <taxon>Maltschvirus</taxon>
        <taxon>Maltschvirus maltsch</taxon>
    </lineage>
</organism>
<proteinExistence type="predicted"/>
<protein>
    <submittedName>
        <fullName evidence="1">Uncharacterized protein</fullName>
    </submittedName>
</protein>
<dbReference type="EMBL" id="LR796877">
    <property type="protein sequence ID" value="CAB4171591.1"/>
    <property type="molecule type" value="Genomic_DNA"/>
</dbReference>
<accession>A0A6J5PQH8</accession>
<gene>
    <name evidence="1" type="ORF">UFOVP923_10</name>
</gene>
<evidence type="ECO:0000313" key="1">
    <source>
        <dbReference type="EMBL" id="CAB4171591.1"/>
    </source>
</evidence>